<name>A0ABW4XHH9_9GAMM</name>
<comment type="caution">
    <text evidence="1">The sequence shown here is derived from an EMBL/GenBank/DDBJ whole genome shotgun (WGS) entry which is preliminary data.</text>
</comment>
<evidence type="ECO:0000313" key="1">
    <source>
        <dbReference type="EMBL" id="MFD2094996.1"/>
    </source>
</evidence>
<sequence>MEGTKLGALMDLAADAQRLIQHDYEQIDPIVGAHTRLREKGIPGDVMTVDCPRSGKRIIVMLLDANPDQVVCTFGYKDKDDTDAHFEFSYADINAATIYHWIERHFS</sequence>
<protein>
    <submittedName>
        <fullName evidence="1">Uncharacterized protein</fullName>
    </submittedName>
</protein>
<dbReference type="Proteomes" id="UP001597380">
    <property type="component" value="Unassembled WGS sequence"/>
</dbReference>
<keyword evidence="2" id="KW-1185">Reference proteome</keyword>
<proteinExistence type="predicted"/>
<accession>A0ABW4XHH9</accession>
<evidence type="ECO:0000313" key="2">
    <source>
        <dbReference type="Proteomes" id="UP001597380"/>
    </source>
</evidence>
<dbReference type="EMBL" id="JBHUHT010000007">
    <property type="protein sequence ID" value="MFD2094996.1"/>
    <property type="molecule type" value="Genomic_DNA"/>
</dbReference>
<gene>
    <name evidence="1" type="ORF">ACFSJ3_03305</name>
</gene>
<dbReference type="RefSeq" id="WP_345337951.1">
    <property type="nucleotide sequence ID" value="NZ_BAABLI010000004.1"/>
</dbReference>
<reference evidence="2" key="1">
    <citation type="journal article" date="2019" name="Int. J. Syst. Evol. Microbiol.">
        <title>The Global Catalogue of Microorganisms (GCM) 10K type strain sequencing project: providing services to taxonomists for standard genome sequencing and annotation.</title>
        <authorList>
            <consortium name="The Broad Institute Genomics Platform"/>
            <consortium name="The Broad Institute Genome Sequencing Center for Infectious Disease"/>
            <person name="Wu L."/>
            <person name="Ma J."/>
        </authorList>
    </citation>
    <scope>NUCLEOTIDE SEQUENCE [LARGE SCALE GENOMIC DNA]</scope>
    <source>
        <strain evidence="2">CGMCC 1.10992</strain>
    </source>
</reference>
<organism evidence="1 2">
    <name type="scientific">Corallincola platygyrae</name>
    <dbReference type="NCBI Taxonomy" id="1193278"/>
    <lineage>
        <taxon>Bacteria</taxon>
        <taxon>Pseudomonadati</taxon>
        <taxon>Pseudomonadota</taxon>
        <taxon>Gammaproteobacteria</taxon>
        <taxon>Alteromonadales</taxon>
        <taxon>Psychromonadaceae</taxon>
        <taxon>Corallincola</taxon>
    </lineage>
</organism>